<dbReference type="EMBL" id="NLAX01000696">
    <property type="protein sequence ID" value="PKS08420.1"/>
    <property type="molecule type" value="Genomic_DNA"/>
</dbReference>
<protein>
    <submittedName>
        <fullName evidence="1">Uncharacterized protein</fullName>
    </submittedName>
</protein>
<reference evidence="1 2" key="1">
    <citation type="journal article" date="2017" name="G3 (Bethesda)">
        <title>First Draft Genome Sequence of the Pathogenic Fungus Lomentospora prolificans (Formerly Scedosporium prolificans).</title>
        <authorList>
            <person name="Luo R."/>
            <person name="Zimin A."/>
            <person name="Workman R."/>
            <person name="Fan Y."/>
            <person name="Pertea G."/>
            <person name="Grossman N."/>
            <person name="Wear M.P."/>
            <person name="Jia B."/>
            <person name="Miller H."/>
            <person name="Casadevall A."/>
            <person name="Timp W."/>
            <person name="Zhang S.X."/>
            <person name="Salzberg S.L."/>
        </authorList>
    </citation>
    <scope>NUCLEOTIDE SEQUENCE [LARGE SCALE GENOMIC DNA]</scope>
    <source>
        <strain evidence="1 2">JHH-5317</strain>
    </source>
</reference>
<evidence type="ECO:0000313" key="2">
    <source>
        <dbReference type="Proteomes" id="UP000233524"/>
    </source>
</evidence>
<keyword evidence="2" id="KW-1185">Reference proteome</keyword>
<organism evidence="1 2">
    <name type="scientific">Lomentospora prolificans</name>
    <dbReference type="NCBI Taxonomy" id="41688"/>
    <lineage>
        <taxon>Eukaryota</taxon>
        <taxon>Fungi</taxon>
        <taxon>Dikarya</taxon>
        <taxon>Ascomycota</taxon>
        <taxon>Pezizomycotina</taxon>
        <taxon>Sordariomycetes</taxon>
        <taxon>Hypocreomycetidae</taxon>
        <taxon>Microascales</taxon>
        <taxon>Microascaceae</taxon>
        <taxon>Lomentospora</taxon>
    </lineage>
</organism>
<dbReference type="InParanoid" id="A0A2N3N7K6"/>
<evidence type="ECO:0000313" key="1">
    <source>
        <dbReference type="EMBL" id="PKS08420.1"/>
    </source>
</evidence>
<dbReference type="AlphaFoldDB" id="A0A2N3N7K6"/>
<sequence length="79" mass="9178">MDEEGKKALKRINGNVSGYDLENECAIIKNTICEEREINRELGQDNLTCKELVNSYLECFNRENIRRARHRAQGLHSNL</sequence>
<accession>A0A2N3N7K6</accession>
<dbReference type="OrthoDB" id="2544694at2759"/>
<dbReference type="Proteomes" id="UP000233524">
    <property type="component" value="Unassembled WGS sequence"/>
</dbReference>
<comment type="caution">
    <text evidence="1">The sequence shown here is derived from an EMBL/GenBank/DDBJ whole genome shotgun (WGS) entry which is preliminary data.</text>
</comment>
<gene>
    <name evidence="1" type="ORF">jhhlp_005131</name>
</gene>
<proteinExistence type="predicted"/>
<dbReference type="VEuPathDB" id="FungiDB:jhhlp_005131"/>
<name>A0A2N3N7K6_9PEZI</name>
<dbReference type="STRING" id="41688.A0A2N3N7K6"/>